<dbReference type="Proteomes" id="UP001596317">
    <property type="component" value="Unassembled WGS sequence"/>
</dbReference>
<dbReference type="RefSeq" id="WP_380057907.1">
    <property type="nucleotide sequence ID" value="NZ_JBHSWB010000001.1"/>
</dbReference>
<proteinExistence type="predicted"/>
<sequence>MKRDSAGAIKRRYPRATVTEKAGAPGAIEVRPVFVAPRALLPWNKLGARLEFRLPEGQNVVLSETFGISVLLRYQAEFVNYLYDQLAARLP</sequence>
<keyword evidence="2" id="KW-1185">Reference proteome</keyword>
<comment type="caution">
    <text evidence="1">The sequence shown here is derived from an EMBL/GenBank/DDBJ whole genome shotgun (WGS) entry which is preliminary data.</text>
</comment>
<gene>
    <name evidence="1" type="ORF">ACFP90_19005</name>
</gene>
<protein>
    <recommendedName>
        <fullName evidence="3">Transposase</fullName>
    </recommendedName>
</protein>
<evidence type="ECO:0008006" key="3">
    <source>
        <dbReference type="Google" id="ProtNLM"/>
    </source>
</evidence>
<name>A0ABW1ZMS8_9DEIO</name>
<evidence type="ECO:0000313" key="2">
    <source>
        <dbReference type="Proteomes" id="UP001596317"/>
    </source>
</evidence>
<dbReference type="EMBL" id="JBHSWB010000001">
    <property type="protein sequence ID" value="MFC6662176.1"/>
    <property type="molecule type" value="Genomic_DNA"/>
</dbReference>
<reference evidence="2" key="1">
    <citation type="journal article" date="2019" name="Int. J. Syst. Evol. Microbiol.">
        <title>The Global Catalogue of Microorganisms (GCM) 10K type strain sequencing project: providing services to taxonomists for standard genome sequencing and annotation.</title>
        <authorList>
            <consortium name="The Broad Institute Genomics Platform"/>
            <consortium name="The Broad Institute Genome Sequencing Center for Infectious Disease"/>
            <person name="Wu L."/>
            <person name="Ma J."/>
        </authorList>
    </citation>
    <scope>NUCLEOTIDE SEQUENCE [LARGE SCALE GENOMIC DNA]</scope>
    <source>
        <strain evidence="2">CCUG 63830</strain>
    </source>
</reference>
<evidence type="ECO:0000313" key="1">
    <source>
        <dbReference type="EMBL" id="MFC6662176.1"/>
    </source>
</evidence>
<organism evidence="1 2">
    <name type="scientific">Deinococcus multiflagellatus</name>
    <dbReference type="NCBI Taxonomy" id="1656887"/>
    <lineage>
        <taxon>Bacteria</taxon>
        <taxon>Thermotogati</taxon>
        <taxon>Deinococcota</taxon>
        <taxon>Deinococci</taxon>
        <taxon>Deinococcales</taxon>
        <taxon>Deinococcaceae</taxon>
        <taxon>Deinococcus</taxon>
    </lineage>
</organism>
<accession>A0ABW1ZMS8</accession>